<dbReference type="EMBL" id="HBIU01032246">
    <property type="protein sequence ID" value="CAE0636128.1"/>
    <property type="molecule type" value="Transcribed_RNA"/>
</dbReference>
<dbReference type="AlphaFoldDB" id="A0A6V1S1E8"/>
<proteinExistence type="predicted"/>
<organism evidence="1">
    <name type="scientific">Heterosigma akashiwo</name>
    <name type="common">Chromophytic alga</name>
    <name type="synonym">Heterosigma carterae</name>
    <dbReference type="NCBI Taxonomy" id="2829"/>
    <lineage>
        <taxon>Eukaryota</taxon>
        <taxon>Sar</taxon>
        <taxon>Stramenopiles</taxon>
        <taxon>Ochrophyta</taxon>
        <taxon>Raphidophyceae</taxon>
        <taxon>Chattonellales</taxon>
        <taxon>Chattonellaceae</taxon>
        <taxon>Heterosigma</taxon>
    </lineage>
</organism>
<evidence type="ECO:0000313" key="2">
    <source>
        <dbReference type="EMBL" id="CAE0636128.1"/>
    </source>
</evidence>
<reference evidence="1" key="1">
    <citation type="submission" date="2021-01" db="EMBL/GenBank/DDBJ databases">
        <authorList>
            <person name="Corre E."/>
            <person name="Pelletier E."/>
            <person name="Niang G."/>
            <person name="Scheremetjew M."/>
            <person name="Finn R."/>
            <person name="Kale V."/>
            <person name="Holt S."/>
            <person name="Cochrane G."/>
            <person name="Meng A."/>
            <person name="Brown T."/>
            <person name="Cohen L."/>
        </authorList>
    </citation>
    <scope>NUCLEOTIDE SEQUENCE</scope>
    <source>
        <strain evidence="1">CCMP3107</strain>
    </source>
</reference>
<name>A0A6V1S1E8_HETAK</name>
<dbReference type="EMBL" id="HBIU01032241">
    <property type="protein sequence ID" value="CAE0636123.1"/>
    <property type="molecule type" value="Transcribed_RNA"/>
</dbReference>
<accession>A0A6V1S1E8</accession>
<sequence length="185" mass="20736">MRRLACIEETLEVKLKPLPGLLKLLEEDRKMPPCTAVKDEDARLPKKGKFANANDVTLDLTGEVPREIARPGGMGFEQYIEQARNTEQPHGLMVFAGKVAAQSMTCHIAHLPLDHVKEGQTVTNYCLEKLAKQPYFDAQNPKWEAQNKIFLAAAEAHLALDGESMVDFPTVKKEQKARVDAEVWK</sequence>
<protein>
    <submittedName>
        <fullName evidence="1">Uncharacterized protein</fullName>
    </submittedName>
</protein>
<gene>
    <name evidence="1" type="ORF">HAKA00212_LOCUS14883</name>
    <name evidence="2" type="ORF">HAKA00212_LOCUS14888</name>
</gene>
<evidence type="ECO:0000313" key="1">
    <source>
        <dbReference type="EMBL" id="CAE0636123.1"/>
    </source>
</evidence>